<dbReference type="OrthoDB" id="3996489at2759"/>
<sequence length="354" mass="40825">MLVRTVRNTLLCTRRFHRTIHPNADWESNNGVLLDLIRATKKKEPLQKKRPANRLRANQPPKRPPSSWNKEGEGLYQKGGRRKLVINWKTGTDRAKEAINSVIEKIFTINSHGFVNFVNPETHNLVNINIRDLIKGLDLTKKGLSIVNIEKDRRNKPIPLVRFVDCKVALKTYSDIIAKKKEEELVALGVIKKLTGAGSTDKKETTLKHIKISWQISMDDLSNQKAQEIIKLLKKGFKVNIYIDEKKSTDSSNWLGLFDHIEDPTKPSNIKISKKELNQRTSIINRLNDLLNEYSNKPLMEGSLQTRVLMKLAPKPSAVDKRDIKKLKEQRKKERQDKLLKRIEKKKLKEADNN</sequence>
<reference evidence="7 8" key="1">
    <citation type="journal article" date="2011" name="Proc. Natl. Acad. Sci. U.S.A.">
        <title>Evolutionary erosion of yeast sex chromosomes by mating-type switching accidents.</title>
        <authorList>
            <person name="Gordon J.L."/>
            <person name="Armisen D."/>
            <person name="Proux-Wera E."/>
            <person name="Oheigeartaigh S.S."/>
            <person name="Byrne K.P."/>
            <person name="Wolfe K.H."/>
        </authorList>
    </citation>
    <scope>NUCLEOTIDE SEQUENCE [LARGE SCALE GENOMIC DNA]</scope>
    <source>
        <strain evidence="8">ATCC 10597 / BCRC 20456 / CBS 421 / NBRC 0211 / NRRL Y-12639</strain>
    </source>
</reference>
<evidence type="ECO:0000256" key="3">
    <source>
        <dbReference type="ARBA" id="ARBA00013994"/>
    </source>
</evidence>
<comment type="subcellular location">
    <subcellularLocation>
        <location evidence="1">Mitochondrion</location>
    </subcellularLocation>
</comment>
<dbReference type="AlphaFoldDB" id="J7S4R7"/>
<gene>
    <name evidence="7" type="primary">NDAI0G06180</name>
    <name evidence="7" type="ordered locus">NDAI_0G06180</name>
</gene>
<evidence type="ECO:0000256" key="1">
    <source>
        <dbReference type="ARBA" id="ARBA00004173"/>
    </source>
</evidence>
<evidence type="ECO:0000256" key="2">
    <source>
        <dbReference type="ARBA" id="ARBA00008476"/>
    </source>
</evidence>
<dbReference type="GO" id="GO:0070124">
    <property type="term" value="P:mitochondrial translational initiation"/>
    <property type="evidence" value="ECO:0007669"/>
    <property type="project" value="EnsemblFungi"/>
</dbReference>
<feature type="region of interest" description="Disordered" evidence="6">
    <location>
        <begin position="320"/>
        <end position="354"/>
    </location>
</feature>
<dbReference type="GO" id="GO:0005739">
    <property type="term" value="C:mitochondrion"/>
    <property type="evidence" value="ECO:0007669"/>
    <property type="project" value="UniProtKB-SubCell"/>
</dbReference>
<keyword evidence="8" id="KW-1185">Reference proteome</keyword>
<evidence type="ECO:0000313" key="8">
    <source>
        <dbReference type="Proteomes" id="UP000000689"/>
    </source>
</evidence>
<evidence type="ECO:0000256" key="4">
    <source>
        <dbReference type="ARBA" id="ARBA00022946"/>
    </source>
</evidence>
<proteinExistence type="inferred from homology"/>
<dbReference type="KEGG" id="ndi:NDAI_0G06180"/>
<keyword evidence="5" id="KW-0496">Mitochondrion</keyword>
<evidence type="ECO:0000256" key="5">
    <source>
        <dbReference type="ARBA" id="ARBA00023128"/>
    </source>
</evidence>
<keyword evidence="4" id="KW-0809">Transit peptide</keyword>
<dbReference type="Proteomes" id="UP000000689">
    <property type="component" value="Chromosome 7"/>
</dbReference>
<dbReference type="EMBL" id="HE580273">
    <property type="protein sequence ID" value="CCK73601.1"/>
    <property type="molecule type" value="Genomic_DNA"/>
</dbReference>
<dbReference type="Pfam" id="PF14877">
    <property type="entry name" value="mIF3"/>
    <property type="match status" value="1"/>
</dbReference>
<evidence type="ECO:0000313" key="7">
    <source>
        <dbReference type="EMBL" id="CCK73601.1"/>
    </source>
</evidence>
<dbReference type="HOGENOM" id="CLU_057910_0_0_1"/>
<dbReference type="OMA" id="KVSWQIS"/>
<evidence type="ECO:0000256" key="6">
    <source>
        <dbReference type="SAM" id="MobiDB-lite"/>
    </source>
</evidence>
<protein>
    <recommendedName>
        <fullName evidence="3">Altered inheritance of mitochondria protein 23, mitochondrial</fullName>
    </recommendedName>
</protein>
<dbReference type="eggNOG" id="ENOG502RY27">
    <property type="taxonomic scope" value="Eukaryota"/>
</dbReference>
<name>J7S4R7_NAUDC</name>
<dbReference type="GeneID" id="13927065"/>
<accession>J7S4R7</accession>
<dbReference type="SUPFAM" id="SSF55200">
    <property type="entry name" value="Translation initiation factor IF3, C-terminal domain"/>
    <property type="match status" value="1"/>
</dbReference>
<dbReference type="RefSeq" id="XP_003980277.1">
    <property type="nucleotide sequence ID" value="XM_003980228.1"/>
</dbReference>
<organism evidence="7 8">
    <name type="scientific">Naumovozyma dairenensis (strain ATCC 10597 / BCRC 20456 / CBS 421 / NBRC 0211 / NRRL Y-12639)</name>
    <name type="common">Saccharomyces dairenensis</name>
    <dbReference type="NCBI Taxonomy" id="1071378"/>
    <lineage>
        <taxon>Eukaryota</taxon>
        <taxon>Fungi</taxon>
        <taxon>Dikarya</taxon>
        <taxon>Ascomycota</taxon>
        <taxon>Saccharomycotina</taxon>
        <taxon>Saccharomycetes</taxon>
        <taxon>Saccharomycetales</taxon>
        <taxon>Saccharomycetaceae</taxon>
        <taxon>Naumovozyma</taxon>
    </lineage>
</organism>
<feature type="region of interest" description="Disordered" evidence="6">
    <location>
        <begin position="43"/>
        <end position="74"/>
    </location>
</feature>
<dbReference type="InterPro" id="IPR029427">
    <property type="entry name" value="AIM23"/>
</dbReference>
<dbReference type="InterPro" id="IPR036788">
    <property type="entry name" value="T_IF-3_C_sf"/>
</dbReference>
<dbReference type="GO" id="GO:0097177">
    <property type="term" value="F:mitochondrial ribosome binding"/>
    <property type="evidence" value="ECO:0007669"/>
    <property type="project" value="EnsemblFungi"/>
</dbReference>
<comment type="similarity">
    <text evidence="2">Belongs to the AIM23 family.</text>
</comment>